<evidence type="ECO:0000256" key="1">
    <source>
        <dbReference type="SAM" id="MobiDB-lite"/>
    </source>
</evidence>
<feature type="region of interest" description="Disordered" evidence="1">
    <location>
        <begin position="103"/>
        <end position="183"/>
    </location>
</feature>
<feature type="compositionally biased region" description="Low complexity" evidence="1">
    <location>
        <begin position="155"/>
        <end position="170"/>
    </location>
</feature>
<evidence type="ECO:0000313" key="2">
    <source>
        <dbReference type="EMBL" id="MDQ0190577.1"/>
    </source>
</evidence>
<comment type="caution">
    <text evidence="2">The sequence shown here is derived from an EMBL/GenBank/DDBJ whole genome shotgun (WGS) entry which is preliminary data.</text>
</comment>
<feature type="compositionally biased region" description="Basic and acidic residues" evidence="1">
    <location>
        <begin position="30"/>
        <end position="44"/>
    </location>
</feature>
<accession>A0ABT9XK36</accession>
<evidence type="ECO:0000313" key="3">
    <source>
        <dbReference type="Proteomes" id="UP001232973"/>
    </source>
</evidence>
<evidence type="ECO:0008006" key="4">
    <source>
        <dbReference type="Google" id="ProtNLM"/>
    </source>
</evidence>
<name>A0ABT9XK36_9BACL</name>
<reference evidence="2 3" key="1">
    <citation type="submission" date="2023-07" db="EMBL/GenBank/DDBJ databases">
        <title>Genomic Encyclopedia of Type Strains, Phase IV (KMG-IV): sequencing the most valuable type-strain genomes for metagenomic binning, comparative biology and taxonomic classification.</title>
        <authorList>
            <person name="Goeker M."/>
        </authorList>
    </citation>
    <scope>NUCLEOTIDE SEQUENCE [LARGE SCALE GENOMIC DNA]</scope>
    <source>
        <strain evidence="2 3">DSM 4006</strain>
    </source>
</reference>
<dbReference type="RefSeq" id="WP_274456144.1">
    <property type="nucleotide sequence ID" value="NZ_CP067097.1"/>
</dbReference>
<organism evidence="2 3">
    <name type="scientific">Alicyclobacillus cycloheptanicus</name>
    <dbReference type="NCBI Taxonomy" id="1457"/>
    <lineage>
        <taxon>Bacteria</taxon>
        <taxon>Bacillati</taxon>
        <taxon>Bacillota</taxon>
        <taxon>Bacilli</taxon>
        <taxon>Bacillales</taxon>
        <taxon>Alicyclobacillaceae</taxon>
        <taxon>Alicyclobacillus</taxon>
    </lineage>
</organism>
<dbReference type="EMBL" id="JAUSTP010000020">
    <property type="protein sequence ID" value="MDQ0190577.1"/>
    <property type="molecule type" value="Genomic_DNA"/>
</dbReference>
<dbReference type="InterPro" id="IPR038610">
    <property type="entry name" value="FliK-like_C_sf"/>
</dbReference>
<dbReference type="Proteomes" id="UP001232973">
    <property type="component" value="Unassembled WGS sequence"/>
</dbReference>
<feature type="compositionally biased region" description="Polar residues" evidence="1">
    <location>
        <begin position="13"/>
        <end position="22"/>
    </location>
</feature>
<sequence length="386" mass="40221">MEVKPPGAVTPSERISGTQAPSAPTGRTARAQEADRAHPLRQARELSPASGDERALYDVLESMLPVEILKSPVLMRSEWAWRSLVSQLYAQLVMKPTASAPAEEQTSAAATPGGEAASSSTAPAPTEQPASAAATPGGKAASSPIEPAPAQEQTSAPAAPAVAAASVPASGNGGQETPEAGSVSGRAALQGAIRLLWDTLAQGAAANGTDTVHVTWPEGSPPPVVPFAAMDREIVAQSSHPDTLQSWVLSDRLVSSVRMDGSPQVGGGLFFPYAAGVGQPAAAPHVRQPAVRWQAERRTRVSSQGRLVHYLKISLPIPDHRTVEVELISARPLLSIHVTTDHAALRQRLSADAADVQQRMAALGWTVDRFSVSDLKPSADERGPAP</sequence>
<feature type="region of interest" description="Disordered" evidence="1">
    <location>
        <begin position="1"/>
        <end position="52"/>
    </location>
</feature>
<keyword evidence="3" id="KW-1185">Reference proteome</keyword>
<dbReference type="Gene3D" id="3.30.750.140">
    <property type="match status" value="1"/>
</dbReference>
<proteinExistence type="predicted"/>
<protein>
    <recommendedName>
        <fullName evidence="4">Hook-length control protein FliK</fullName>
    </recommendedName>
</protein>
<gene>
    <name evidence="2" type="ORF">J2S03_002444</name>
</gene>
<feature type="compositionally biased region" description="Low complexity" evidence="1">
    <location>
        <begin position="106"/>
        <end position="144"/>
    </location>
</feature>